<evidence type="ECO:0000256" key="1">
    <source>
        <dbReference type="SAM" id="MobiDB-lite"/>
    </source>
</evidence>
<feature type="region of interest" description="Disordered" evidence="1">
    <location>
        <begin position="1216"/>
        <end position="1281"/>
    </location>
</feature>
<feature type="compositionally biased region" description="Low complexity" evidence="1">
    <location>
        <begin position="173"/>
        <end position="187"/>
    </location>
</feature>
<feature type="compositionally biased region" description="Low complexity" evidence="1">
    <location>
        <begin position="771"/>
        <end position="785"/>
    </location>
</feature>
<feature type="compositionally biased region" description="Low complexity" evidence="1">
    <location>
        <begin position="648"/>
        <end position="662"/>
    </location>
</feature>
<feature type="compositionally biased region" description="Basic and acidic residues" evidence="1">
    <location>
        <begin position="318"/>
        <end position="331"/>
    </location>
</feature>
<proteinExistence type="predicted"/>
<feature type="non-terminal residue" evidence="2">
    <location>
        <position position="1"/>
    </location>
</feature>
<feature type="compositionally biased region" description="Polar residues" evidence="1">
    <location>
        <begin position="688"/>
        <end position="699"/>
    </location>
</feature>
<accession>A0A146LZL5</accession>
<feature type="compositionally biased region" description="Basic and acidic residues" evidence="1">
    <location>
        <begin position="158"/>
        <end position="171"/>
    </location>
</feature>
<sequence>VGEVETASVICQRSVYLRFTRHAELPECLASVVAGCSSSRWCFLTAVVTPDTMPQGFSEDGQEKGKKKKWWGELFKRRNRKVSDSSSDEEEEDGKRRGFLRRKKHDRGSKDVTHSFVINPGIKQQDRGRSLESVRSSGDRTIDRTSERSNTSKRRIKAKVEASREQLKDSSSDEGSSYTSSLPSGGSFPRRSRIARTERHNRRQLWSASVVYQESNDYDTKFRAKARSATPSPAASPKIKPRAASQDSVAPPPPPRRMEIPKYQPPIYTAPNNPRYKPRYNGLPHHSSDPVIPKDWNEVEEKMPAEEKKPPAPPRRQPSQEERKRQAHLEEALNELEAIYKKLEDLQDTPSEKNEEHRAEDDMAYRKLNRRETSSQDIREILSQGGSYLLISPTLSPPSIVPSSPNGIEPDVTYDDVVYRTVNHSNNSLKCLDPQPPFGIPLGPISPAPSSDYLHAKPNQFELKPPDEPDVVTDDLAFRNLRKDNQELRKKKAVRSLSANLSNVIFRNNNNLSSINNNNLDNKSQSYSDIPEEMRLAQRVLDMRRAKKNETKNSRPQLPRVNKEDMRRKFFADVYDNASETDLLKELEDEARATSFEIEQQLSKQKPDALYSRSMTDLLEELTKNLDYDFGQETSNASCQTCGDSDTSKISRGSSSFHSHASPPMKAKTVARAASHHDKPDSPKARNKLQSVQNASGQIPPSIKDRPRFPLPHEQKENVQLEEKKSFTPYRSPNNSIRILRDSCENLPKIRKKVDSPRQWENVKPEEQHSRTASPRNPSPRSSNALDELFTNLSHYKPESPKFSQKTPGRAEQRSASLKIQSETPRPWEANFKGRSDSYHGPMQMRSSTPKHMEGSPNSRRRISNSSPKRMECSPNNSFRRRTPSPNRHPFRTESPSQWERSLDELCKFQEPFFNPAQQVQHMQHKRESPRPWLSRQSPIEREGTLKESYRLSPQPMKSQSPKPWVGYLNGSEGQQMHRDPPHYPLSVRRDVRDGARSPKHWPMPLSVGKSLDEGSYLASERLSPKPRWSSVRERVLNEQYNQNSEIIQPMNQQAYRRESPKNWHQGYPPNELCQMHEYLQRASPKRLSQETLQVPELHGYRPIVNPEIHPQHSYNRESPKRMMELAIQRAPNEMYHPQSYHRESPKQLMVEHPLQRNLSNEILNYGYQRESPSQMLFEMRRHSNDEGYRRASPRQMVSEHGQRVVNSQLLNQVSYKRDTPSPRWGSMEEKHSPPMKIKHPAPWRHSIASSDRVDMGRQSPQNMRQSPVRIQRSPVRDEPNRLTKCENARTWEDLNSFYNKLSENKKKASPSWESLDGTKEVKSSPELKINELTVGFPESERPKTPESPRRRGSSPKDLSPSMQRKEFANQLGVIGENRVVRRESQSRIESPVRLYRSSSSREDEAYRRSPPSRESFVDRVFPPEDSRNPVLFNSSPIDVAAMEAESEEEKDARSGQGVSQLPATSVSTKENVQKM</sequence>
<feature type="compositionally biased region" description="Basic and acidic residues" evidence="1">
    <location>
        <begin position="1416"/>
        <end position="1428"/>
    </location>
</feature>
<feature type="compositionally biased region" description="Basic and acidic residues" evidence="1">
    <location>
        <begin position="338"/>
        <end position="376"/>
    </location>
</feature>
<feature type="compositionally biased region" description="Basic residues" evidence="1">
    <location>
        <begin position="97"/>
        <end position="107"/>
    </location>
</feature>
<evidence type="ECO:0000313" key="2">
    <source>
        <dbReference type="EMBL" id="JAQ12375.1"/>
    </source>
</evidence>
<feature type="region of interest" description="Disordered" evidence="1">
    <location>
        <begin position="81"/>
        <end position="376"/>
    </location>
</feature>
<feature type="compositionally biased region" description="Basic residues" evidence="1">
    <location>
        <begin position="190"/>
        <end position="203"/>
    </location>
</feature>
<name>A0A146LZL5_LYGHE</name>
<dbReference type="EMBL" id="GDHC01006254">
    <property type="protein sequence ID" value="JAQ12375.1"/>
    <property type="molecule type" value="Transcribed_RNA"/>
</dbReference>
<feature type="region of interest" description="Disordered" evidence="1">
    <location>
        <begin position="750"/>
        <end position="898"/>
    </location>
</feature>
<feature type="compositionally biased region" description="Polar residues" evidence="1">
    <location>
        <begin position="204"/>
        <end position="215"/>
    </location>
</feature>
<feature type="compositionally biased region" description="Basic and acidic residues" evidence="1">
    <location>
        <begin position="703"/>
        <end position="726"/>
    </location>
</feature>
<feature type="compositionally biased region" description="Basic and acidic residues" evidence="1">
    <location>
        <begin position="1317"/>
        <end position="1330"/>
    </location>
</feature>
<feature type="region of interest" description="Disordered" evidence="1">
    <location>
        <begin position="636"/>
        <end position="735"/>
    </location>
</feature>
<feature type="compositionally biased region" description="Polar residues" evidence="1">
    <location>
        <begin position="636"/>
        <end position="645"/>
    </location>
</feature>
<reference evidence="2" key="1">
    <citation type="journal article" date="2016" name="Gigascience">
        <title>De novo construction of an expanded transcriptome assembly for the western tarnished plant bug, Lygus hesperus.</title>
        <authorList>
            <person name="Tassone E.E."/>
            <person name="Geib S.M."/>
            <person name="Hall B."/>
            <person name="Fabrick J.A."/>
            <person name="Brent C.S."/>
            <person name="Hull J.J."/>
        </authorList>
    </citation>
    <scope>NUCLEOTIDE SEQUENCE</scope>
</reference>
<feature type="compositionally biased region" description="Basic and acidic residues" evidence="1">
    <location>
        <begin position="295"/>
        <end position="310"/>
    </location>
</feature>
<gene>
    <name evidence="2" type="ORF">g.83920</name>
</gene>
<feature type="compositionally biased region" description="Low complexity" evidence="1">
    <location>
        <begin position="227"/>
        <end position="245"/>
    </location>
</feature>
<feature type="compositionally biased region" description="Basic and acidic residues" evidence="1">
    <location>
        <begin position="1216"/>
        <end position="1233"/>
    </location>
</feature>
<feature type="compositionally biased region" description="Basic and acidic residues" evidence="1">
    <location>
        <begin position="753"/>
        <end position="770"/>
    </location>
</feature>
<feature type="compositionally biased region" description="Basic and acidic residues" evidence="1">
    <location>
        <begin position="124"/>
        <end position="147"/>
    </location>
</feature>
<feature type="region of interest" description="Disordered" evidence="1">
    <location>
        <begin position="1304"/>
        <end position="1476"/>
    </location>
</feature>
<feature type="compositionally biased region" description="Basic and acidic residues" evidence="1">
    <location>
        <begin position="675"/>
        <end position="684"/>
    </location>
</feature>
<organism evidence="2">
    <name type="scientific">Lygus hesperus</name>
    <name type="common">Western plant bug</name>
    <dbReference type="NCBI Taxonomy" id="30085"/>
    <lineage>
        <taxon>Eukaryota</taxon>
        <taxon>Metazoa</taxon>
        <taxon>Ecdysozoa</taxon>
        <taxon>Arthropoda</taxon>
        <taxon>Hexapoda</taxon>
        <taxon>Insecta</taxon>
        <taxon>Pterygota</taxon>
        <taxon>Neoptera</taxon>
        <taxon>Paraneoptera</taxon>
        <taxon>Hemiptera</taxon>
        <taxon>Heteroptera</taxon>
        <taxon>Panheteroptera</taxon>
        <taxon>Cimicomorpha</taxon>
        <taxon>Miridae</taxon>
        <taxon>Mirini</taxon>
        <taxon>Lygus</taxon>
    </lineage>
</organism>
<feature type="compositionally biased region" description="Polar residues" evidence="1">
    <location>
        <begin position="814"/>
        <end position="824"/>
    </location>
</feature>
<feature type="compositionally biased region" description="Polar residues" evidence="1">
    <location>
        <begin position="1457"/>
        <end position="1476"/>
    </location>
</feature>
<protein>
    <submittedName>
        <fullName evidence="2">Uncharacterized protein</fullName>
    </submittedName>
</protein>
<feature type="compositionally biased region" description="Basic and acidic residues" evidence="1">
    <location>
        <begin position="1339"/>
        <end position="1350"/>
    </location>
</feature>